<dbReference type="PANTHER" id="PTHR46072">
    <property type="entry name" value="AMIDASE-RELATED-RELATED"/>
    <property type="match status" value="1"/>
</dbReference>
<dbReference type="GO" id="GO:0016874">
    <property type="term" value="F:ligase activity"/>
    <property type="evidence" value="ECO:0007669"/>
    <property type="project" value="UniProtKB-KW"/>
</dbReference>
<dbReference type="OrthoDB" id="6428749at2759"/>
<comment type="similarity">
    <text evidence="2">Belongs to the amidase family.</text>
</comment>
<gene>
    <name evidence="5" type="ORF">ST47_g751</name>
</gene>
<comment type="catalytic activity">
    <reaction evidence="1">
        <text>a monocarboxylic acid amide + H2O = a monocarboxylate + NH4(+)</text>
        <dbReference type="Rhea" id="RHEA:12020"/>
        <dbReference type="ChEBI" id="CHEBI:15377"/>
        <dbReference type="ChEBI" id="CHEBI:28938"/>
        <dbReference type="ChEBI" id="CHEBI:35757"/>
        <dbReference type="ChEBI" id="CHEBI:83628"/>
        <dbReference type="EC" id="3.5.1.4"/>
    </reaction>
</comment>
<evidence type="ECO:0000313" key="6">
    <source>
        <dbReference type="Proteomes" id="UP000076837"/>
    </source>
</evidence>
<dbReference type="InterPro" id="IPR020556">
    <property type="entry name" value="Amidase_CS"/>
</dbReference>
<dbReference type="GO" id="GO:0004040">
    <property type="term" value="F:amidase activity"/>
    <property type="evidence" value="ECO:0007669"/>
    <property type="project" value="UniProtKB-EC"/>
</dbReference>
<dbReference type="SUPFAM" id="SSF75304">
    <property type="entry name" value="Amidase signature (AS) enzymes"/>
    <property type="match status" value="1"/>
</dbReference>
<organism evidence="5 6">
    <name type="scientific">Didymella rabiei</name>
    <name type="common">Chickpea ascochyta blight fungus</name>
    <name type="synonym">Mycosphaerella rabiei</name>
    <dbReference type="NCBI Taxonomy" id="5454"/>
    <lineage>
        <taxon>Eukaryota</taxon>
        <taxon>Fungi</taxon>
        <taxon>Dikarya</taxon>
        <taxon>Ascomycota</taxon>
        <taxon>Pezizomycotina</taxon>
        <taxon>Dothideomycetes</taxon>
        <taxon>Pleosporomycetidae</taxon>
        <taxon>Pleosporales</taxon>
        <taxon>Pleosporineae</taxon>
        <taxon>Didymellaceae</taxon>
        <taxon>Ascochyta</taxon>
    </lineage>
</organism>
<evidence type="ECO:0000256" key="3">
    <source>
        <dbReference type="ARBA" id="ARBA00012922"/>
    </source>
</evidence>
<keyword evidence="5" id="KW-0436">Ligase</keyword>
<protein>
    <recommendedName>
        <fullName evidence="3">amidase</fullName>
        <ecNumber evidence="3">3.5.1.4</ecNumber>
    </recommendedName>
</protein>
<evidence type="ECO:0000313" key="5">
    <source>
        <dbReference type="EMBL" id="KZM28106.1"/>
    </source>
</evidence>
<evidence type="ECO:0000256" key="2">
    <source>
        <dbReference type="ARBA" id="ARBA00009199"/>
    </source>
</evidence>
<keyword evidence="6" id="KW-1185">Reference proteome</keyword>
<dbReference type="PROSITE" id="PS00571">
    <property type="entry name" value="AMIDASES"/>
    <property type="match status" value="1"/>
</dbReference>
<dbReference type="PANTHER" id="PTHR46072:SF6">
    <property type="entry name" value="AMIDASE, PUTATIVE (AFU_ORTHOLOGUE AFUA_1G14530)-RELATED"/>
    <property type="match status" value="1"/>
</dbReference>
<keyword evidence="4" id="KW-0378">Hydrolase</keyword>
<dbReference type="InterPro" id="IPR023631">
    <property type="entry name" value="Amidase_dom"/>
</dbReference>
<dbReference type="STRING" id="5454.A0A163LTM2"/>
<evidence type="ECO:0000256" key="4">
    <source>
        <dbReference type="ARBA" id="ARBA00022801"/>
    </source>
</evidence>
<dbReference type="AlphaFoldDB" id="A0A163LTM2"/>
<dbReference type="EC" id="3.5.1.4" evidence="3"/>
<comment type="caution">
    <text evidence="5">The sequence shown here is derived from an EMBL/GenBank/DDBJ whole genome shotgun (WGS) entry which is preliminary data.</text>
</comment>
<dbReference type="Proteomes" id="UP000076837">
    <property type="component" value="Unassembled WGS sequence"/>
</dbReference>
<proteinExistence type="inferred from homology"/>
<dbReference type="InterPro" id="IPR036928">
    <property type="entry name" value="AS_sf"/>
</dbReference>
<dbReference type="Gene3D" id="3.90.1300.10">
    <property type="entry name" value="Amidase signature (AS) domain"/>
    <property type="match status" value="1"/>
</dbReference>
<reference evidence="5 6" key="1">
    <citation type="journal article" date="2016" name="Sci. Rep.">
        <title>Draft genome sequencing and secretome analysis of fungal phytopathogen Ascochyta rabiei provides insight into the necrotrophic effector repertoire.</title>
        <authorList>
            <person name="Verma S."/>
            <person name="Gazara R.K."/>
            <person name="Nizam S."/>
            <person name="Parween S."/>
            <person name="Chattopadhyay D."/>
            <person name="Verma P.K."/>
        </authorList>
    </citation>
    <scope>NUCLEOTIDE SEQUENCE [LARGE SCALE GENOMIC DNA]</scope>
    <source>
        <strain evidence="5 6">ArDII</strain>
    </source>
</reference>
<dbReference type="Pfam" id="PF01425">
    <property type="entry name" value="Amidase"/>
    <property type="match status" value="1"/>
</dbReference>
<sequence length="752" mass="83177">MTKAKTQADPTPTPTPKWQSVSWQKKDQQFARIPSQWRLPQPPPSSVTNYLGLPRECGLLTETELDITENYDATALARAIRERKRTCLDVTTAFCKRAAVAHQLTNCLTEIFFDDALKQAAELDAHLDAGKPPLGLLHGVPVSLKDMFNVRGYDSSLGLAALSFKPASHNSVLVDLLLRSGAVLYCKTNVPQALMALDSHNNVFGRTLNPINTALTAGGSSGGEGALLAMRGSVLGVGTDVGGSIRIPAMCDKLYGIKPSDGRVPYALVEGGSLPGAAKVGLPASAGPLAHSLRDMDLFFQAVSDQKPWKFDPDVVPSPWGTVPSVPARKLRIGVVRRDGVIEPLPPIARLLDEAKIKLQKAGIEVVEMDIAPLFSQCHSLANALFNVEGANAMFDLLESADEPLSPWLSTRLKRRKMARFEKLQELHGKRERLRKECLQMWRHKSGEIDAFICPVAPHPVPPIDRWNGAGYTSSFVLLDYAAGTIPVRSFTEADRKGEMESKPLGSWDKVNRDLWTGFDRTAYIGSPLCVQVVAPKLQEEKLTSTRAYTETECSASVIMDEDRCIYMESIVDRLINLTSAERTAALTHLFNLRTAAVEDLSDLEDNRRHWDTVLSPSTQPDHVKDLVRDLTQLTDEELSTVNSQVSERTSVANEQALQTADEKERAKLQAQLASSARRARESYIAAQRGLDMQHKRRLAEKMKDIRDAIERGVNTNEDVTSLEDVFARIEQDFWEHYPISKEGSRVENEGR</sequence>
<dbReference type="EMBL" id="JYNV01000034">
    <property type="protein sequence ID" value="KZM28106.1"/>
    <property type="molecule type" value="Genomic_DNA"/>
</dbReference>
<name>A0A163LTM2_DIDRA</name>
<evidence type="ECO:0000256" key="1">
    <source>
        <dbReference type="ARBA" id="ARBA00001311"/>
    </source>
</evidence>
<accession>A0A163LTM2</accession>